<organism evidence="1">
    <name type="scientific">uncultured Chloroflexia bacterium</name>
    <dbReference type="NCBI Taxonomy" id="1672391"/>
    <lineage>
        <taxon>Bacteria</taxon>
        <taxon>Bacillati</taxon>
        <taxon>Chloroflexota</taxon>
        <taxon>Chloroflexia</taxon>
        <taxon>environmental samples</taxon>
    </lineage>
</organism>
<name>A0A6J4IH02_9CHLR</name>
<reference evidence="1" key="1">
    <citation type="submission" date="2020-02" db="EMBL/GenBank/DDBJ databases">
        <authorList>
            <person name="Meier V. D."/>
        </authorList>
    </citation>
    <scope>NUCLEOTIDE SEQUENCE</scope>
    <source>
        <strain evidence="1">AVDCRST_MAG26</strain>
    </source>
</reference>
<sequence>MLFTDIEGSTLLVRRHGERYDSMLAEYRRLLRDAFGAGAHQLN</sequence>
<protein>
    <recommendedName>
        <fullName evidence="2">Guanylate cyclase domain-containing protein</fullName>
    </recommendedName>
</protein>
<gene>
    <name evidence="1" type="ORF">AVDCRST_MAG26-1914</name>
</gene>
<accession>A0A6J4IH02</accession>
<dbReference type="InterPro" id="IPR029787">
    <property type="entry name" value="Nucleotide_cyclase"/>
</dbReference>
<proteinExistence type="predicted"/>
<dbReference type="SUPFAM" id="SSF55073">
    <property type="entry name" value="Nucleotide cyclase"/>
    <property type="match status" value="1"/>
</dbReference>
<dbReference type="EMBL" id="CADCTK010000439">
    <property type="protein sequence ID" value="CAA9251506.1"/>
    <property type="molecule type" value="Genomic_DNA"/>
</dbReference>
<dbReference type="AlphaFoldDB" id="A0A6J4IH02"/>
<evidence type="ECO:0000313" key="1">
    <source>
        <dbReference type="EMBL" id="CAA9251506.1"/>
    </source>
</evidence>
<evidence type="ECO:0008006" key="2">
    <source>
        <dbReference type="Google" id="ProtNLM"/>
    </source>
</evidence>